<evidence type="ECO:0000313" key="4">
    <source>
        <dbReference type="Proteomes" id="UP001189429"/>
    </source>
</evidence>
<accession>A0ABN9UEP1</accession>
<keyword evidence="4" id="KW-1185">Reference proteome</keyword>
<feature type="non-terminal residue" evidence="3">
    <location>
        <position position="384"/>
    </location>
</feature>
<evidence type="ECO:0000256" key="1">
    <source>
        <dbReference type="SAM" id="Coils"/>
    </source>
</evidence>
<evidence type="ECO:0000256" key="2">
    <source>
        <dbReference type="SAM" id="MobiDB-lite"/>
    </source>
</evidence>
<dbReference type="EMBL" id="CAUYUJ010015722">
    <property type="protein sequence ID" value="CAK0857328.1"/>
    <property type="molecule type" value="Genomic_DNA"/>
</dbReference>
<feature type="coiled-coil region" evidence="1">
    <location>
        <begin position="163"/>
        <end position="221"/>
    </location>
</feature>
<evidence type="ECO:0000313" key="3">
    <source>
        <dbReference type="EMBL" id="CAK0857328.1"/>
    </source>
</evidence>
<name>A0ABN9UEP1_9DINO</name>
<keyword evidence="1" id="KW-0175">Coiled coil</keyword>
<feature type="non-terminal residue" evidence="3">
    <location>
        <position position="1"/>
    </location>
</feature>
<evidence type="ECO:0008006" key="5">
    <source>
        <dbReference type="Google" id="ProtNLM"/>
    </source>
</evidence>
<dbReference type="Proteomes" id="UP001189429">
    <property type="component" value="Unassembled WGS sequence"/>
</dbReference>
<feature type="region of interest" description="Disordered" evidence="2">
    <location>
        <begin position="359"/>
        <end position="384"/>
    </location>
</feature>
<organism evidence="3 4">
    <name type="scientific">Prorocentrum cordatum</name>
    <dbReference type="NCBI Taxonomy" id="2364126"/>
    <lineage>
        <taxon>Eukaryota</taxon>
        <taxon>Sar</taxon>
        <taxon>Alveolata</taxon>
        <taxon>Dinophyceae</taxon>
        <taxon>Prorocentrales</taxon>
        <taxon>Prorocentraceae</taxon>
        <taxon>Prorocentrum</taxon>
    </lineage>
</organism>
<sequence>VPLMAPWTCAWQCRCGQQNWNSSVNCVKCNGHWKSSKKESGTSNPKGRQRSKSQKSQRTASESRPWEDDLKSNGAPFVRMATPAEAQAHPDYQPLSSRATESEKKEYYRETRSRLNLLQQRYNLAWAMREPVQELATSISILRRMLISEKSLHQQSAWTETTLARMMLRVEAANKEVISLKDQLQAKVNIRDNLQDQLDALKRTKQEIHQLMEEEKRQKELEVSEDMDEDKPSQGVVVFLERTLEEIPAGTAPSSASVQHAVQQQVEAQLKPMADQMLQMQQPHLCASFTSASCATAAVTTDCSSQFTTIVDADAAVDADTEGGVHSAGHDRGTDFGEGAGCGFRERLRGQVLARAAPAWQPEDVSIAEPKRSHPEGESARIFK</sequence>
<feature type="compositionally biased region" description="Basic and acidic residues" evidence="2">
    <location>
        <begin position="369"/>
        <end position="384"/>
    </location>
</feature>
<reference evidence="3" key="1">
    <citation type="submission" date="2023-10" db="EMBL/GenBank/DDBJ databases">
        <authorList>
            <person name="Chen Y."/>
            <person name="Shah S."/>
            <person name="Dougan E. K."/>
            <person name="Thang M."/>
            <person name="Chan C."/>
        </authorList>
    </citation>
    <scope>NUCLEOTIDE SEQUENCE [LARGE SCALE GENOMIC DNA]</scope>
</reference>
<proteinExistence type="predicted"/>
<comment type="caution">
    <text evidence="3">The sequence shown here is derived from an EMBL/GenBank/DDBJ whole genome shotgun (WGS) entry which is preliminary data.</text>
</comment>
<protein>
    <recommendedName>
        <fullName evidence="5">RanBP2-type domain-containing protein</fullName>
    </recommendedName>
</protein>
<feature type="region of interest" description="Disordered" evidence="2">
    <location>
        <begin position="33"/>
        <end position="107"/>
    </location>
</feature>
<gene>
    <name evidence="3" type="ORF">PCOR1329_LOCUS47477</name>
</gene>